<dbReference type="InParanoid" id="A0A1Y5S0B0"/>
<evidence type="ECO:0000259" key="1">
    <source>
        <dbReference type="Pfam" id="PF07411"/>
    </source>
</evidence>
<protein>
    <recommendedName>
        <fullName evidence="1">DUF1508 domain-containing protein</fullName>
    </recommendedName>
</protein>
<proteinExistence type="predicted"/>
<dbReference type="RefSeq" id="WP_085883511.1">
    <property type="nucleotide sequence ID" value="NZ_FWFR01000001.1"/>
</dbReference>
<reference evidence="2 3" key="1">
    <citation type="submission" date="2017-03" db="EMBL/GenBank/DDBJ databases">
        <authorList>
            <person name="Afonso C.L."/>
            <person name="Miller P.J."/>
            <person name="Scott M.A."/>
            <person name="Spackman E."/>
            <person name="Goraichik I."/>
            <person name="Dimitrov K.M."/>
            <person name="Suarez D.L."/>
            <person name="Swayne D.E."/>
        </authorList>
    </citation>
    <scope>NUCLEOTIDE SEQUENCE [LARGE SCALE GENOMIC DNA]</scope>
    <source>
        <strain evidence="2 3">CECT 7691</strain>
    </source>
</reference>
<name>A0A1Y5S0B0_9PROT</name>
<gene>
    <name evidence="2" type="ORF">OCH7691_00998</name>
</gene>
<dbReference type="Gene3D" id="3.30.160.160">
    <property type="entry name" value="YegP-like"/>
    <property type="match status" value="1"/>
</dbReference>
<dbReference type="InterPro" id="IPR036913">
    <property type="entry name" value="YegP-like_sf"/>
</dbReference>
<accession>A0A1Y5S0B0</accession>
<organism evidence="2 3">
    <name type="scientific">Oceanibacterium hippocampi</name>
    <dbReference type="NCBI Taxonomy" id="745714"/>
    <lineage>
        <taxon>Bacteria</taxon>
        <taxon>Pseudomonadati</taxon>
        <taxon>Pseudomonadota</taxon>
        <taxon>Alphaproteobacteria</taxon>
        <taxon>Sneathiellales</taxon>
        <taxon>Sneathiellaceae</taxon>
        <taxon>Oceanibacterium</taxon>
    </lineage>
</organism>
<dbReference type="Proteomes" id="UP000193200">
    <property type="component" value="Unassembled WGS sequence"/>
</dbReference>
<evidence type="ECO:0000313" key="3">
    <source>
        <dbReference type="Proteomes" id="UP000193200"/>
    </source>
</evidence>
<dbReference type="AlphaFoldDB" id="A0A1Y5S0B0"/>
<dbReference type="OrthoDB" id="9802792at2"/>
<dbReference type="InterPro" id="IPR010879">
    <property type="entry name" value="DUF1508"/>
</dbReference>
<dbReference type="SUPFAM" id="SSF160113">
    <property type="entry name" value="YegP-like"/>
    <property type="match status" value="1"/>
</dbReference>
<evidence type="ECO:0000313" key="2">
    <source>
        <dbReference type="EMBL" id="SLN29538.1"/>
    </source>
</evidence>
<keyword evidence="3" id="KW-1185">Reference proteome</keyword>
<sequence>MAAGDNDKWEIYKDATGRWRWRRTASNGRIVGAATEGYEHRGDCIANARRNGYQGD</sequence>
<feature type="domain" description="DUF1508" evidence="1">
    <location>
        <begin position="14"/>
        <end position="44"/>
    </location>
</feature>
<dbReference type="Pfam" id="PF07411">
    <property type="entry name" value="DUF1508"/>
    <property type="match status" value="1"/>
</dbReference>
<dbReference type="EMBL" id="FWFR01000001">
    <property type="protein sequence ID" value="SLN29538.1"/>
    <property type="molecule type" value="Genomic_DNA"/>
</dbReference>